<sequence length="108" mass="11695">MMNTTEVGTGAPGAPLVKVEERLFQNRYLVDAGRPHIKIKPHTEPSKALMALTHLCPAGCYSQNDKGQVEAVVDGCVECGTCRVLTAKTGEVEWNYPRGGFGVLFKFG</sequence>
<evidence type="ECO:0000256" key="4">
    <source>
        <dbReference type="ARBA" id="ARBA00023004"/>
    </source>
</evidence>
<evidence type="ECO:0000256" key="6">
    <source>
        <dbReference type="PIRNR" id="PIRNR036548"/>
    </source>
</evidence>
<dbReference type="Proteomes" id="UP000319859">
    <property type="component" value="Unassembled WGS sequence"/>
</dbReference>
<dbReference type="AlphaFoldDB" id="A0A560FJM6"/>
<accession>A0A560FJM6</accession>
<evidence type="ECO:0000313" key="8">
    <source>
        <dbReference type="Proteomes" id="UP000319859"/>
    </source>
</evidence>
<dbReference type="Gene3D" id="3.30.70.20">
    <property type="match status" value="1"/>
</dbReference>
<comment type="caution">
    <text evidence="7">The sequence shown here is derived from an EMBL/GenBank/DDBJ whole genome shotgun (WGS) entry which is preliminary data.</text>
</comment>
<evidence type="ECO:0000256" key="1">
    <source>
        <dbReference type="ARBA" id="ARBA00022448"/>
    </source>
</evidence>
<dbReference type="PANTHER" id="PTHR43082:SF3">
    <property type="entry name" value="FERREDOXIN-LIKE PROTEIN YDIT"/>
    <property type="match status" value="1"/>
</dbReference>
<keyword evidence="4 6" id="KW-0408">Iron</keyword>
<dbReference type="PANTHER" id="PTHR43082">
    <property type="entry name" value="FERREDOXIN-LIKE"/>
    <property type="match status" value="1"/>
</dbReference>
<keyword evidence="2 6" id="KW-0479">Metal-binding</keyword>
<dbReference type="PIRSF" id="PIRSF036548">
    <property type="entry name" value="Fdx_FixX"/>
    <property type="match status" value="1"/>
</dbReference>
<keyword evidence="5 6" id="KW-0411">Iron-sulfur</keyword>
<evidence type="ECO:0000313" key="7">
    <source>
        <dbReference type="EMBL" id="TWB21796.1"/>
    </source>
</evidence>
<evidence type="ECO:0000256" key="5">
    <source>
        <dbReference type="ARBA" id="ARBA00023014"/>
    </source>
</evidence>
<protein>
    <recommendedName>
        <fullName evidence="6">Ferredoxin-like protein</fullName>
    </recommendedName>
</protein>
<dbReference type="EMBL" id="VITN01000004">
    <property type="protein sequence ID" value="TWB21796.1"/>
    <property type="molecule type" value="Genomic_DNA"/>
</dbReference>
<name>A0A560FJM6_9PROT</name>
<organism evidence="7 8">
    <name type="scientific">Nitrospirillum amazonense</name>
    <dbReference type="NCBI Taxonomy" id="28077"/>
    <lineage>
        <taxon>Bacteria</taxon>
        <taxon>Pseudomonadati</taxon>
        <taxon>Pseudomonadota</taxon>
        <taxon>Alphaproteobacteria</taxon>
        <taxon>Rhodospirillales</taxon>
        <taxon>Azospirillaceae</taxon>
        <taxon>Nitrospirillum</taxon>
    </lineage>
</organism>
<keyword evidence="3 6" id="KW-0249">Electron transport</keyword>
<reference evidence="7 8" key="1">
    <citation type="submission" date="2019-06" db="EMBL/GenBank/DDBJ databases">
        <title>Genomic Encyclopedia of Type Strains, Phase IV (KMG-V): Genome sequencing to study the core and pangenomes of soil and plant-associated prokaryotes.</title>
        <authorList>
            <person name="Whitman W."/>
        </authorList>
    </citation>
    <scope>NUCLEOTIDE SEQUENCE [LARGE SCALE GENOMIC DNA]</scope>
    <source>
        <strain evidence="7 8">BR 11880</strain>
    </source>
</reference>
<keyword evidence="1 6" id="KW-0813">Transport</keyword>
<comment type="function">
    <text evidence="6">Could be a 3Fe-4S cluster-containing protein.</text>
</comment>
<dbReference type="SUPFAM" id="SSF54862">
    <property type="entry name" value="4Fe-4S ferredoxins"/>
    <property type="match status" value="1"/>
</dbReference>
<dbReference type="RefSeq" id="WP_425465953.1">
    <property type="nucleotide sequence ID" value="NZ_VITN01000004.1"/>
</dbReference>
<dbReference type="GO" id="GO:0005506">
    <property type="term" value="F:iron ion binding"/>
    <property type="evidence" value="ECO:0007669"/>
    <property type="project" value="UniProtKB-UniRule"/>
</dbReference>
<evidence type="ECO:0000256" key="2">
    <source>
        <dbReference type="ARBA" id="ARBA00022723"/>
    </source>
</evidence>
<evidence type="ECO:0000256" key="3">
    <source>
        <dbReference type="ARBA" id="ARBA00022982"/>
    </source>
</evidence>
<dbReference type="GO" id="GO:0051536">
    <property type="term" value="F:iron-sulfur cluster binding"/>
    <property type="evidence" value="ECO:0007669"/>
    <property type="project" value="UniProtKB-KW"/>
</dbReference>
<dbReference type="InterPro" id="IPR012206">
    <property type="entry name" value="Fd_FixX"/>
</dbReference>
<gene>
    <name evidence="7" type="ORF">FBZ89_10444</name>
</gene>
<proteinExistence type="predicted"/>